<feature type="domain" description="COMM" evidence="3">
    <location>
        <begin position="142"/>
        <end position="206"/>
    </location>
</feature>
<sequence length="212" mass="25571">MDYNMKFVELLKKHENHQMILQVALDVMLQEKNYKNQLTKYRDELRREDKILVTKCTKALKELAMRSQQDQIKALEKISKIDQQIMLYLKDQVLPIIHFDRKLNNYTFIKYYTDPENSINPQETIIETQHKENTNLESFEADFSKLEWKLEITLSSIKMRKVIRPLILLIFHTKKGVKKTMYLDYNQFQEFRKNVALVLRQIHIIESIQSNF</sequence>
<dbReference type="PROSITE" id="PS51269">
    <property type="entry name" value="COMM"/>
    <property type="match status" value="1"/>
</dbReference>
<dbReference type="InterPro" id="IPR017920">
    <property type="entry name" value="COMM"/>
</dbReference>
<name>A0A8S1LP10_PARPR</name>
<accession>A0A8S1LP10</accession>
<organism evidence="4 5">
    <name type="scientific">Paramecium primaurelia</name>
    <dbReference type="NCBI Taxonomy" id="5886"/>
    <lineage>
        <taxon>Eukaryota</taxon>
        <taxon>Sar</taxon>
        <taxon>Alveolata</taxon>
        <taxon>Ciliophora</taxon>
        <taxon>Intramacronucleata</taxon>
        <taxon>Oligohymenophorea</taxon>
        <taxon>Peniculida</taxon>
        <taxon>Parameciidae</taxon>
        <taxon>Paramecium</taxon>
    </lineage>
</organism>
<comment type="similarity">
    <text evidence="2">Belongs to the COMM domain-containing protein 5 family.</text>
</comment>
<dbReference type="Proteomes" id="UP000688137">
    <property type="component" value="Unassembled WGS sequence"/>
</dbReference>
<evidence type="ECO:0000256" key="1">
    <source>
        <dbReference type="ARBA" id="ARBA00016556"/>
    </source>
</evidence>
<protein>
    <recommendedName>
        <fullName evidence="1">COMM domain-containing protein 5</fullName>
    </recommendedName>
</protein>
<evidence type="ECO:0000313" key="4">
    <source>
        <dbReference type="EMBL" id="CAD8068549.1"/>
    </source>
</evidence>
<proteinExistence type="inferred from homology"/>
<evidence type="ECO:0000313" key="5">
    <source>
        <dbReference type="Proteomes" id="UP000688137"/>
    </source>
</evidence>
<dbReference type="GO" id="GO:0005634">
    <property type="term" value="C:nucleus"/>
    <property type="evidence" value="ECO:0007669"/>
    <property type="project" value="TreeGrafter"/>
</dbReference>
<evidence type="ECO:0000256" key="2">
    <source>
        <dbReference type="ARBA" id="ARBA00093452"/>
    </source>
</evidence>
<dbReference type="PANTHER" id="PTHR15666">
    <property type="entry name" value="COMM DOMAIN CONTAINING PROTEIN 5"/>
    <property type="match status" value="1"/>
</dbReference>
<dbReference type="AlphaFoldDB" id="A0A8S1LP10"/>
<reference evidence="4" key="1">
    <citation type="submission" date="2021-01" db="EMBL/GenBank/DDBJ databases">
        <authorList>
            <consortium name="Genoscope - CEA"/>
            <person name="William W."/>
        </authorList>
    </citation>
    <scope>NUCLEOTIDE SEQUENCE</scope>
</reference>
<dbReference type="EMBL" id="CAJJDM010000041">
    <property type="protein sequence ID" value="CAD8068549.1"/>
    <property type="molecule type" value="Genomic_DNA"/>
</dbReference>
<dbReference type="InterPro" id="IPR037357">
    <property type="entry name" value="COMMD5"/>
</dbReference>
<evidence type="ECO:0000259" key="3">
    <source>
        <dbReference type="PROSITE" id="PS51269"/>
    </source>
</evidence>
<keyword evidence="5" id="KW-1185">Reference proteome</keyword>
<dbReference type="OMA" id="NCHDINS"/>
<comment type="caution">
    <text evidence="4">The sequence shown here is derived from an EMBL/GenBank/DDBJ whole genome shotgun (WGS) entry which is preliminary data.</text>
</comment>
<dbReference type="PANTHER" id="PTHR15666:SF1">
    <property type="entry name" value="COMM DOMAIN-CONTAINING PROTEIN 5"/>
    <property type="match status" value="1"/>
</dbReference>
<dbReference type="Pfam" id="PF07258">
    <property type="entry name" value="COMM_domain"/>
    <property type="match status" value="1"/>
</dbReference>
<gene>
    <name evidence="4" type="ORF">PPRIM_AZ9-3.1.T0420215</name>
</gene>